<keyword evidence="3" id="KW-0812">Transmembrane</keyword>
<feature type="transmembrane region" description="Helical" evidence="3">
    <location>
        <begin position="39"/>
        <end position="58"/>
    </location>
</feature>
<evidence type="ECO:0000259" key="5">
    <source>
        <dbReference type="Pfam" id="PF06580"/>
    </source>
</evidence>
<feature type="domain" description="Signal transduction histidine kinase internal region" evidence="5">
    <location>
        <begin position="185"/>
        <end position="264"/>
    </location>
</feature>
<sequence length="389" mass="43408">MHLATVWRQIIHKQKTDYPMTTSLLPFASAQKISAPKQMFYSVLFNSAIALFVTYGLSNGEGLQTNWVFSMLIGVSIGALINGMRRLIWKDAKPNRLGFLMVCCIAAPLGFYFGYSLGMLIYGFPLEKLFRHLAGGEHKLVIMSIIISLFFGILFLSQTALSERKLKAEQEKAQLADIQKQAMQAKLQLLQAQIEPHMLFNTLANLQGLIALDTERAQYMLEQLIHYLRASLSSSRAEKTTLKQEFALMHAYLELLAIRMGKRLTYQLDLPAELEASEVAPMLLQPLVENAIKHGVEPKMEGGHIHVSAAMRDGILQLQVADTGLGLPDDYDDSRPPHPQTQHDVQHEHVGNANVRDRLLALYGTGATLTLSRNQPQGTLALLNIPYSS</sequence>
<keyword evidence="6" id="KW-0418">Kinase</keyword>
<evidence type="ECO:0000313" key="7">
    <source>
        <dbReference type="Proteomes" id="UP000275663"/>
    </source>
</evidence>
<dbReference type="PANTHER" id="PTHR34220:SF9">
    <property type="entry name" value="SIGNAL TRANSDUCTION HISTIDINE KINASE INTERNAL REGION DOMAIN-CONTAINING PROTEIN"/>
    <property type="match status" value="1"/>
</dbReference>
<dbReference type="Pfam" id="PF02518">
    <property type="entry name" value="HATPase_c"/>
    <property type="match status" value="1"/>
</dbReference>
<dbReference type="Pfam" id="PF06580">
    <property type="entry name" value="His_kinase"/>
    <property type="match status" value="1"/>
</dbReference>
<evidence type="ECO:0000313" key="6">
    <source>
        <dbReference type="EMBL" id="AZP13236.1"/>
    </source>
</evidence>
<dbReference type="InterPro" id="IPR050640">
    <property type="entry name" value="Bact_2-comp_sensor_kinase"/>
</dbReference>
<keyword evidence="6" id="KW-0808">Transferase</keyword>
<dbReference type="PANTHER" id="PTHR34220">
    <property type="entry name" value="SENSOR HISTIDINE KINASE YPDA"/>
    <property type="match status" value="1"/>
</dbReference>
<dbReference type="GO" id="GO:0016020">
    <property type="term" value="C:membrane"/>
    <property type="evidence" value="ECO:0007669"/>
    <property type="project" value="InterPro"/>
</dbReference>
<proteinExistence type="predicted"/>
<dbReference type="InterPro" id="IPR010559">
    <property type="entry name" value="Sig_transdc_His_kin_internal"/>
</dbReference>
<feature type="transmembrane region" description="Helical" evidence="3">
    <location>
        <begin position="141"/>
        <end position="161"/>
    </location>
</feature>
<feature type="region of interest" description="Disordered" evidence="2">
    <location>
        <begin position="326"/>
        <end position="350"/>
    </location>
</feature>
<reference evidence="6 7" key="1">
    <citation type="journal article" date="2011" name="Int. J. Syst. Evol. Microbiol.">
        <title>Description of Undibacterium oligocarboniphilum sp. nov., isolated from purified water, and Undibacterium pigrum strain CCUG 49012 as the type strain of Undibacterium parvum sp. nov., and emended descriptions of the genus Undibacterium and the species Undibacterium pigrum.</title>
        <authorList>
            <person name="Eder W."/>
            <person name="Wanner G."/>
            <person name="Ludwig W."/>
            <person name="Busse H.J."/>
            <person name="Ziemke-Kageler F."/>
            <person name="Lang E."/>
        </authorList>
    </citation>
    <scope>NUCLEOTIDE SEQUENCE [LARGE SCALE GENOMIC DNA]</scope>
    <source>
        <strain evidence="6 7">DSM 23061</strain>
    </source>
</reference>
<evidence type="ECO:0000256" key="2">
    <source>
        <dbReference type="SAM" id="MobiDB-lite"/>
    </source>
</evidence>
<evidence type="ECO:0000256" key="3">
    <source>
        <dbReference type="SAM" id="Phobius"/>
    </source>
</evidence>
<organism evidence="6 7">
    <name type="scientific">Undibacterium parvum</name>
    <dbReference type="NCBI Taxonomy" id="401471"/>
    <lineage>
        <taxon>Bacteria</taxon>
        <taxon>Pseudomonadati</taxon>
        <taxon>Pseudomonadota</taxon>
        <taxon>Betaproteobacteria</taxon>
        <taxon>Burkholderiales</taxon>
        <taxon>Oxalobacteraceae</taxon>
        <taxon>Undibacterium</taxon>
    </lineage>
</organism>
<dbReference type="EMBL" id="CP034464">
    <property type="protein sequence ID" value="AZP13236.1"/>
    <property type="molecule type" value="Genomic_DNA"/>
</dbReference>
<dbReference type="KEGG" id="upv:EJN92_15275"/>
<accession>A0A3Q9BSH0</accession>
<feature type="coiled-coil region" evidence="1">
    <location>
        <begin position="161"/>
        <end position="195"/>
    </location>
</feature>
<keyword evidence="7" id="KW-1185">Reference proteome</keyword>
<protein>
    <submittedName>
        <fullName evidence="6">Sensor histidine kinase</fullName>
    </submittedName>
</protein>
<dbReference type="GO" id="GO:0000155">
    <property type="term" value="F:phosphorelay sensor kinase activity"/>
    <property type="evidence" value="ECO:0007669"/>
    <property type="project" value="InterPro"/>
</dbReference>
<evidence type="ECO:0000259" key="4">
    <source>
        <dbReference type="Pfam" id="PF02518"/>
    </source>
</evidence>
<keyword evidence="3" id="KW-0472">Membrane</keyword>
<dbReference type="Gene3D" id="3.30.565.10">
    <property type="entry name" value="Histidine kinase-like ATPase, C-terminal domain"/>
    <property type="match status" value="1"/>
</dbReference>
<name>A0A3Q9BSH0_9BURK</name>
<dbReference type="AlphaFoldDB" id="A0A3Q9BSH0"/>
<gene>
    <name evidence="6" type="ORF">EJN92_15275</name>
</gene>
<dbReference type="Proteomes" id="UP000275663">
    <property type="component" value="Chromosome"/>
</dbReference>
<feature type="domain" description="Histidine kinase/HSP90-like ATPase" evidence="4">
    <location>
        <begin position="283"/>
        <end position="386"/>
    </location>
</feature>
<evidence type="ECO:0000256" key="1">
    <source>
        <dbReference type="SAM" id="Coils"/>
    </source>
</evidence>
<dbReference type="InterPro" id="IPR003594">
    <property type="entry name" value="HATPase_dom"/>
</dbReference>
<keyword evidence="3" id="KW-1133">Transmembrane helix</keyword>
<feature type="transmembrane region" description="Helical" evidence="3">
    <location>
        <begin position="97"/>
        <end position="121"/>
    </location>
</feature>
<dbReference type="InterPro" id="IPR036890">
    <property type="entry name" value="HATPase_C_sf"/>
</dbReference>
<feature type="transmembrane region" description="Helical" evidence="3">
    <location>
        <begin position="64"/>
        <end position="85"/>
    </location>
</feature>
<keyword evidence="1" id="KW-0175">Coiled coil</keyword>
<dbReference type="SUPFAM" id="SSF55874">
    <property type="entry name" value="ATPase domain of HSP90 chaperone/DNA topoisomerase II/histidine kinase"/>
    <property type="match status" value="1"/>
</dbReference>